<dbReference type="AlphaFoldDB" id="A0A0A0EDX6"/>
<protein>
    <recommendedName>
        <fullName evidence="4">Excinuclease ABC subunit A</fullName>
    </recommendedName>
</protein>
<name>A0A0A0EDX6_9RHOB</name>
<feature type="region of interest" description="Disordered" evidence="1">
    <location>
        <begin position="1"/>
        <end position="29"/>
    </location>
</feature>
<keyword evidence="3" id="KW-1185">Reference proteome</keyword>
<accession>A0A0A0EDX6</accession>
<dbReference type="eggNOG" id="ENOG5032YTT">
    <property type="taxonomic scope" value="Bacteria"/>
</dbReference>
<reference evidence="2 3" key="1">
    <citation type="journal article" date="2015" name="Antonie Van Leeuwenhoek">
        <title>Pseudooceanicola atlanticus gen. nov. sp. nov., isolated from surface seawater of the Atlantic Ocean and reclassification of Oceanicola batsensis, Oceanicola marinus, Oceanicola nitratireducens, Oceanicola nanhaiensis, Oceanicola antarcticus and Oceanicola flagellatus, as Pseudooceanicola batsensis comb. nov., Pseudooceanicola marinus comb. nov., Pseudooceanicola nitratireducens comb. nov., Pseudooceanicola nanhaiensis comb. nov., Pseudooceanicola antarcticus comb. nov., and Pseudooceanicola flagellatus comb. nov.</title>
        <authorList>
            <person name="Lai Q."/>
            <person name="Li G."/>
            <person name="Liu X."/>
            <person name="Du Y."/>
            <person name="Sun F."/>
            <person name="Shao Z."/>
        </authorList>
    </citation>
    <scope>NUCLEOTIDE SEQUENCE [LARGE SCALE GENOMIC DNA]</scope>
    <source>
        <strain evidence="2 3">22II-s11g</strain>
    </source>
</reference>
<dbReference type="STRING" id="1461694.ATO9_11550"/>
<dbReference type="EMBL" id="AQQX01000004">
    <property type="protein sequence ID" value="KGM48278.1"/>
    <property type="molecule type" value="Genomic_DNA"/>
</dbReference>
<organism evidence="2 3">
    <name type="scientific">Pseudooceanicola atlanticus</name>
    <dbReference type="NCBI Taxonomy" id="1461694"/>
    <lineage>
        <taxon>Bacteria</taxon>
        <taxon>Pseudomonadati</taxon>
        <taxon>Pseudomonadota</taxon>
        <taxon>Alphaproteobacteria</taxon>
        <taxon>Rhodobacterales</taxon>
        <taxon>Paracoccaceae</taxon>
        <taxon>Pseudooceanicola</taxon>
    </lineage>
</organism>
<evidence type="ECO:0008006" key="4">
    <source>
        <dbReference type="Google" id="ProtNLM"/>
    </source>
</evidence>
<evidence type="ECO:0000313" key="3">
    <source>
        <dbReference type="Proteomes" id="UP000030004"/>
    </source>
</evidence>
<evidence type="ECO:0000256" key="1">
    <source>
        <dbReference type="SAM" id="MobiDB-lite"/>
    </source>
</evidence>
<proteinExistence type="predicted"/>
<comment type="caution">
    <text evidence="2">The sequence shown here is derived from an EMBL/GenBank/DDBJ whole genome shotgun (WGS) entry which is preliminary data.</text>
</comment>
<dbReference type="Proteomes" id="UP000030004">
    <property type="component" value="Unassembled WGS sequence"/>
</dbReference>
<sequence>MQQVRAPGNVANCPPGLAKKNPPCVPPGQAKKLNGYDDYSLRVGDVLDPDGFGDRYILVRDPGGYGLDPYGTYYRVGENVYRVDRETQEVLALVGAVTAVLN</sequence>
<gene>
    <name evidence="2" type="ORF">ATO9_11550</name>
</gene>
<evidence type="ECO:0000313" key="2">
    <source>
        <dbReference type="EMBL" id="KGM48278.1"/>
    </source>
</evidence>